<dbReference type="InterPro" id="IPR041078">
    <property type="entry name" value="Plavaka"/>
</dbReference>
<proteinExistence type="predicted"/>
<organism evidence="2 3">
    <name type="scientific">Marasmius tenuissimus</name>
    <dbReference type="NCBI Taxonomy" id="585030"/>
    <lineage>
        <taxon>Eukaryota</taxon>
        <taxon>Fungi</taxon>
        <taxon>Dikarya</taxon>
        <taxon>Basidiomycota</taxon>
        <taxon>Agaricomycotina</taxon>
        <taxon>Agaricomycetes</taxon>
        <taxon>Agaricomycetidae</taxon>
        <taxon>Agaricales</taxon>
        <taxon>Marasmiineae</taxon>
        <taxon>Marasmiaceae</taxon>
        <taxon>Marasmius</taxon>
    </lineage>
</organism>
<dbReference type="Pfam" id="PF18759">
    <property type="entry name" value="Plavaka"/>
    <property type="match status" value="2"/>
</dbReference>
<evidence type="ECO:0000256" key="1">
    <source>
        <dbReference type="SAM" id="MobiDB-lite"/>
    </source>
</evidence>
<protein>
    <submittedName>
        <fullName evidence="2">Uncharacterized protein</fullName>
    </submittedName>
</protein>
<accession>A0ABR3A6B8</accession>
<dbReference type="EMBL" id="JBBXMP010000014">
    <property type="protein sequence ID" value="KAL0069193.1"/>
    <property type="molecule type" value="Genomic_DNA"/>
</dbReference>
<evidence type="ECO:0000313" key="2">
    <source>
        <dbReference type="EMBL" id="KAL0069193.1"/>
    </source>
</evidence>
<gene>
    <name evidence="2" type="ORF">AAF712_003881</name>
</gene>
<reference evidence="2 3" key="1">
    <citation type="submission" date="2024-05" db="EMBL/GenBank/DDBJ databases">
        <title>A draft genome resource for the thread blight pathogen Marasmius tenuissimus strain MS-2.</title>
        <authorList>
            <person name="Yulfo-Soto G.E."/>
            <person name="Baruah I.K."/>
            <person name="Amoako-Attah I."/>
            <person name="Bukari Y."/>
            <person name="Meinhardt L.W."/>
            <person name="Bailey B.A."/>
            <person name="Cohen S.P."/>
        </authorList>
    </citation>
    <scope>NUCLEOTIDE SEQUENCE [LARGE SCALE GENOMIC DNA]</scope>
    <source>
        <strain evidence="2 3">MS-2</strain>
    </source>
</reference>
<comment type="caution">
    <text evidence="2">The sequence shown here is derived from an EMBL/GenBank/DDBJ whole genome shotgun (WGS) entry which is preliminary data.</text>
</comment>
<evidence type="ECO:0000313" key="3">
    <source>
        <dbReference type="Proteomes" id="UP001437256"/>
    </source>
</evidence>
<sequence>MHAFQQGETYDIPGPFGSGLGHDDTYIPPIHDQVPRRGVTVEDLPDEEVWLEIFPTEKEAGRKFGEGTTAFQQIRNEQILGGEEIYGPFENAAEWELAKWLIKNVGHNTTEEFLNLPIKICLRAMRQIEERVKPYFTTKDEFLKDIDALPGGIDWKYHTVRLEGDRTDEDGRQMTEELELWMRDPVECIRELIGNPAFRDKILPTGATVAPVILSSDKTKLSVFHGDKSAWPVYLTIGNIAKDVWRKVDTHATVLIGYLPVGKFDCYKDKTRPIAQYRTFHHCMSLLMGSLVEAGTKGISMICADGFLRWVFPILAAYVADYPEQCLVACCMENRCPICKVDPKERGSHVSSDLRTPTEALQLLESWQAGHHDEEFIKHGLRDIPDPFWAKLPHSNIFQAFNPDLDQLHKGMFKDHLVKWCSKIVGEEELDARFKSMTSHPDLWHFKNGISFVSQWTGAEHKAMQRIFLGLLAGAVSNDVIICVQAALDFIYYSSLHSHTDKTLTALSNALDTFHQHKDIFIELGAREATHFNIPKIHSMQHYPALIRHLGSADGFNTESPERLHIDYAKNAYRASNKKDYTIQMTQWLQRQESVDHFVVYLSWCKLGVYWVEGREARVRYIHHAGDHQAHRIQPSSSTTIRYEISATPSLSHVPASHIILQHRTQYFLEALESFLHTHGCRISPKHFDHFDLFKQITFALPKLFAAADSRLSLKNIVCASPPVPARDRKKATPAQMDFALMSTNERNENTDGTPLEGAYIMPRLAFDFNLISNLQVYVSLEFGFYSPFPLSLVSELSIRWPMWNGSRRSDAQILLPASSL</sequence>
<keyword evidence="3" id="KW-1185">Reference proteome</keyword>
<feature type="region of interest" description="Disordered" evidence="1">
    <location>
        <begin position="1"/>
        <end position="32"/>
    </location>
</feature>
<name>A0ABR3A6B8_9AGAR</name>
<dbReference type="Proteomes" id="UP001437256">
    <property type="component" value="Unassembled WGS sequence"/>
</dbReference>